<dbReference type="Proteomes" id="UP000184251">
    <property type="component" value="Unassembled WGS sequence"/>
</dbReference>
<dbReference type="InterPro" id="IPR012312">
    <property type="entry name" value="Hemerythrin-like"/>
</dbReference>
<dbReference type="RefSeq" id="WP_073270304.1">
    <property type="nucleotide sequence ID" value="NZ_FQTU01000007.1"/>
</dbReference>
<dbReference type="Pfam" id="PF01814">
    <property type="entry name" value="Hemerythrin"/>
    <property type="match status" value="1"/>
</dbReference>
<dbReference type="STRING" id="1120975.SAMN02746064_01295"/>
<dbReference type="InterPro" id="IPR007380">
    <property type="entry name" value="DUF438"/>
</dbReference>
<dbReference type="Pfam" id="PF04282">
    <property type="entry name" value="DUF438"/>
    <property type="match status" value="1"/>
</dbReference>
<dbReference type="GO" id="GO:0005886">
    <property type="term" value="C:plasma membrane"/>
    <property type="evidence" value="ECO:0007669"/>
    <property type="project" value="TreeGrafter"/>
</dbReference>
<proteinExistence type="predicted"/>
<evidence type="ECO:0008006" key="5">
    <source>
        <dbReference type="Google" id="ProtNLM"/>
    </source>
</evidence>
<dbReference type="EMBL" id="FQTU01000007">
    <property type="protein sequence ID" value="SHE82647.1"/>
    <property type="molecule type" value="Genomic_DNA"/>
</dbReference>
<dbReference type="InterPro" id="IPR035965">
    <property type="entry name" value="PAS-like_dom_sf"/>
</dbReference>
<sequence length="405" mass="47404">MSEHINNREQRQKLLKQLILELHEGKDFEEVKQKFEENFKDVSATEITEMETQLVKDGLPVEEIQKLCDVHASVFKGTIDQIHKVINEEDVPGHPVHTFRLENKAIEKLLEDRIKPHLQAFEETEDEAIAMDLIVDFNELWKIDVHYSRKENLIFPYMEKYDITAPPKVMWGVDDEIRRNIRDTKALLYHFEYDHPTQEILKKAKAAISGVEEMIFKEENILFPMILEKFNDKEWQSILEESDEFGYVFVKPIHEWKPKEEEPKPAESVWLQGQVQFDAGFMLPEEINAMLNVLPVDITFVDKNGKVKYFSQGKERIFARPKTIIGREVKNCHPPSSVHIVEKIVEDLKSGKKDHEDFWINFGDKFVLIKYFAVRDADGEFLGVVEVSQDVKPIQELQGEKRLAD</sequence>
<name>A0A1M4WN88_9FIRM</name>
<evidence type="ECO:0000259" key="1">
    <source>
        <dbReference type="Pfam" id="PF01814"/>
    </source>
</evidence>
<protein>
    <recommendedName>
        <fullName evidence="5">PAC domain-containing protein</fullName>
    </recommendedName>
</protein>
<dbReference type="OrthoDB" id="9769774at2"/>
<evidence type="ECO:0000313" key="3">
    <source>
        <dbReference type="EMBL" id="SHE82647.1"/>
    </source>
</evidence>
<feature type="domain" description="DUF438" evidence="2">
    <location>
        <begin position="15"/>
        <end position="80"/>
    </location>
</feature>
<accession>A0A1M4WN88</accession>
<evidence type="ECO:0000313" key="4">
    <source>
        <dbReference type="Proteomes" id="UP000184251"/>
    </source>
</evidence>
<dbReference type="PANTHER" id="PTHR39966:SF3">
    <property type="entry name" value="DUF438 DOMAIN-CONTAINING PROTEIN"/>
    <property type="match status" value="1"/>
</dbReference>
<dbReference type="Gene3D" id="3.30.450.20">
    <property type="entry name" value="PAS domain"/>
    <property type="match status" value="1"/>
</dbReference>
<keyword evidence="4" id="KW-1185">Reference proteome</keyword>
<dbReference type="Pfam" id="PF13596">
    <property type="entry name" value="PAS_10"/>
    <property type="match status" value="1"/>
</dbReference>
<organism evidence="3 4">
    <name type="scientific">Alkalibacter saccharofermentans DSM 14828</name>
    <dbReference type="NCBI Taxonomy" id="1120975"/>
    <lineage>
        <taxon>Bacteria</taxon>
        <taxon>Bacillati</taxon>
        <taxon>Bacillota</taxon>
        <taxon>Clostridia</taxon>
        <taxon>Eubacteriales</taxon>
        <taxon>Eubacteriaceae</taxon>
        <taxon>Alkalibacter</taxon>
    </lineage>
</organism>
<feature type="domain" description="Hemerythrin-like" evidence="1">
    <location>
        <begin position="94"/>
        <end position="226"/>
    </location>
</feature>
<reference evidence="3 4" key="1">
    <citation type="submission" date="2016-11" db="EMBL/GenBank/DDBJ databases">
        <authorList>
            <person name="Jaros S."/>
            <person name="Januszkiewicz K."/>
            <person name="Wedrychowicz H."/>
        </authorList>
    </citation>
    <scope>NUCLEOTIDE SEQUENCE [LARGE SCALE GENOMIC DNA]</scope>
    <source>
        <strain evidence="3 4">DSM 14828</strain>
    </source>
</reference>
<dbReference type="PANTHER" id="PTHR39966">
    <property type="entry name" value="BLL2471 PROTEIN-RELATED"/>
    <property type="match status" value="1"/>
</dbReference>
<evidence type="ECO:0000259" key="2">
    <source>
        <dbReference type="Pfam" id="PF04282"/>
    </source>
</evidence>
<dbReference type="AlphaFoldDB" id="A0A1M4WN88"/>
<dbReference type="SUPFAM" id="SSF55785">
    <property type="entry name" value="PYP-like sensor domain (PAS domain)"/>
    <property type="match status" value="1"/>
</dbReference>
<dbReference type="Gene3D" id="1.20.120.520">
    <property type="entry name" value="nmb1532 protein domain like"/>
    <property type="match status" value="1"/>
</dbReference>
<gene>
    <name evidence="3" type="ORF">SAMN02746064_01295</name>
</gene>